<sequence length="255" mass="29292">MQRSEVPATTLHLKHAHPTDFMFQASKALTCANESSKPLFAKYLARSYRTSIDEGRTLLARVNSDLVQHLTVRGDPQILLFQGEMMRLEQALLTTQEMQNFLFWLMGIFSLMQCEGLFAHRLMLHQLMHSIQQAMVDQTKIMAFALANTRVAWKESYLSHLPHRFSSASKVWLCRSDVNTGVDGHVPLLSILLCFTSASSWRHHFYAMEIDAVKFLIETKGKPSILQWTLLWNNKKLTQAETVDLKNEVKVLRKS</sequence>
<organism evidence="1 2">
    <name type="scientific">Portunus trituberculatus</name>
    <name type="common">Swimming crab</name>
    <name type="synonym">Neptunus trituberculatus</name>
    <dbReference type="NCBI Taxonomy" id="210409"/>
    <lineage>
        <taxon>Eukaryota</taxon>
        <taxon>Metazoa</taxon>
        <taxon>Ecdysozoa</taxon>
        <taxon>Arthropoda</taxon>
        <taxon>Crustacea</taxon>
        <taxon>Multicrustacea</taxon>
        <taxon>Malacostraca</taxon>
        <taxon>Eumalacostraca</taxon>
        <taxon>Eucarida</taxon>
        <taxon>Decapoda</taxon>
        <taxon>Pleocyemata</taxon>
        <taxon>Brachyura</taxon>
        <taxon>Eubrachyura</taxon>
        <taxon>Portunoidea</taxon>
        <taxon>Portunidae</taxon>
        <taxon>Portuninae</taxon>
        <taxon>Portunus</taxon>
    </lineage>
</organism>
<evidence type="ECO:0000313" key="2">
    <source>
        <dbReference type="Proteomes" id="UP000324222"/>
    </source>
</evidence>
<dbReference type="AlphaFoldDB" id="A0A5B7IKF7"/>
<reference evidence="1 2" key="1">
    <citation type="submission" date="2019-05" db="EMBL/GenBank/DDBJ databases">
        <title>Another draft genome of Portunus trituberculatus and its Hox gene families provides insights of decapod evolution.</title>
        <authorList>
            <person name="Jeong J.-H."/>
            <person name="Song I."/>
            <person name="Kim S."/>
            <person name="Choi T."/>
            <person name="Kim D."/>
            <person name="Ryu S."/>
            <person name="Kim W."/>
        </authorList>
    </citation>
    <scope>NUCLEOTIDE SEQUENCE [LARGE SCALE GENOMIC DNA]</scope>
    <source>
        <tissue evidence="1">Muscle</tissue>
    </source>
</reference>
<protein>
    <submittedName>
        <fullName evidence="1">Uncharacterized protein</fullName>
    </submittedName>
</protein>
<gene>
    <name evidence="1" type="ORF">E2C01_080747</name>
</gene>
<dbReference type="EMBL" id="VSRR010070045">
    <property type="protein sequence ID" value="MPC85941.1"/>
    <property type="molecule type" value="Genomic_DNA"/>
</dbReference>
<dbReference type="Proteomes" id="UP000324222">
    <property type="component" value="Unassembled WGS sequence"/>
</dbReference>
<proteinExistence type="predicted"/>
<accession>A0A5B7IKF7</accession>
<name>A0A5B7IKF7_PORTR</name>
<keyword evidence="2" id="KW-1185">Reference proteome</keyword>
<comment type="caution">
    <text evidence="1">The sequence shown here is derived from an EMBL/GenBank/DDBJ whole genome shotgun (WGS) entry which is preliminary data.</text>
</comment>
<evidence type="ECO:0000313" key="1">
    <source>
        <dbReference type="EMBL" id="MPC85941.1"/>
    </source>
</evidence>